<dbReference type="STRING" id="1123282.SAMN02745823_03133"/>
<dbReference type="GO" id="GO:0009898">
    <property type="term" value="C:cytoplasmic side of plasma membrane"/>
    <property type="evidence" value="ECO:0007669"/>
    <property type="project" value="TreeGrafter"/>
</dbReference>
<evidence type="ECO:0000313" key="4">
    <source>
        <dbReference type="EMBL" id="SHI18336.1"/>
    </source>
</evidence>
<keyword evidence="2" id="KW-0067">ATP-binding</keyword>
<dbReference type="SUPFAM" id="SSF52540">
    <property type="entry name" value="P-loop containing nucleoside triphosphate hydrolases"/>
    <property type="match status" value="1"/>
</dbReference>
<gene>
    <name evidence="4" type="ORF">SAMN02745823_03133</name>
</gene>
<evidence type="ECO:0000256" key="1">
    <source>
        <dbReference type="ARBA" id="ARBA00022741"/>
    </source>
</evidence>
<sequence length="256" mass="27997">MKIAITGKGGVGKTTVAAILARLYADEGRKVLAADVDPDANLGMALGFTAEDLQEITPISRMRALIAERTGASAETFGKFFKINPKVDDIPDMLAKEKNGVKLLVMGTIETGGSGCVCPEHVMLKQVISHLIIRREDVVIMDMEAGLEHLGRGTADFMDFFLVVVEPGERSIQTYHKVVQLAADLGISKVRVIANKVRSRADEEFITAKVAERDLLGFIHFDDDVSAADRAGRSPYDISEKTVQEIRAIKQRIDNE</sequence>
<accession>A0A1M5Z264</accession>
<dbReference type="EMBL" id="FQXV01000012">
    <property type="protein sequence ID" value="SHI18336.1"/>
    <property type="molecule type" value="Genomic_DNA"/>
</dbReference>
<dbReference type="InterPro" id="IPR014433">
    <property type="entry name" value="CooC"/>
</dbReference>
<dbReference type="FunFam" id="3.40.50.300:FF:001573">
    <property type="entry name" value="Carbon monoxide dehydrogenase accessory protein CooC"/>
    <property type="match status" value="1"/>
</dbReference>
<organism evidence="4 5">
    <name type="scientific">Sporobacter termitidis DSM 10068</name>
    <dbReference type="NCBI Taxonomy" id="1123282"/>
    <lineage>
        <taxon>Bacteria</taxon>
        <taxon>Bacillati</taxon>
        <taxon>Bacillota</taxon>
        <taxon>Clostridia</taxon>
        <taxon>Eubacteriales</taxon>
        <taxon>Oscillospiraceae</taxon>
        <taxon>Sporobacter</taxon>
    </lineage>
</organism>
<feature type="domain" description="CobQ/CobB/MinD/ParA nucleotide binding" evidence="3">
    <location>
        <begin position="4"/>
        <end position="233"/>
    </location>
</feature>
<dbReference type="OrthoDB" id="7346657at2"/>
<dbReference type="PANTHER" id="PTHR43384:SF6">
    <property type="entry name" value="SEPTUM SITE-DETERMINING PROTEIN MIND HOMOLOG, CHLOROPLASTIC"/>
    <property type="match status" value="1"/>
</dbReference>
<protein>
    <submittedName>
        <fullName evidence="4">CO dehydrogenase maturation factor</fullName>
    </submittedName>
</protein>
<name>A0A1M5Z264_9FIRM</name>
<keyword evidence="1" id="KW-0547">Nucleotide-binding</keyword>
<evidence type="ECO:0000256" key="2">
    <source>
        <dbReference type="ARBA" id="ARBA00022840"/>
    </source>
</evidence>
<dbReference type="GO" id="GO:0005829">
    <property type="term" value="C:cytosol"/>
    <property type="evidence" value="ECO:0007669"/>
    <property type="project" value="TreeGrafter"/>
</dbReference>
<keyword evidence="5" id="KW-1185">Reference proteome</keyword>
<dbReference type="InterPro" id="IPR027417">
    <property type="entry name" value="P-loop_NTPase"/>
</dbReference>
<dbReference type="PIRSF" id="PIRSF005647">
    <property type="entry name" value="CooC"/>
    <property type="match status" value="1"/>
</dbReference>
<dbReference type="RefSeq" id="WP_073080921.1">
    <property type="nucleotide sequence ID" value="NZ_FQXV01000012.1"/>
</dbReference>
<dbReference type="InterPro" id="IPR050625">
    <property type="entry name" value="ParA/MinD_ATPase"/>
</dbReference>
<dbReference type="Gene3D" id="3.40.50.300">
    <property type="entry name" value="P-loop containing nucleotide triphosphate hydrolases"/>
    <property type="match status" value="1"/>
</dbReference>
<dbReference type="GO" id="GO:0051782">
    <property type="term" value="P:negative regulation of cell division"/>
    <property type="evidence" value="ECO:0007669"/>
    <property type="project" value="TreeGrafter"/>
</dbReference>
<dbReference type="GO" id="GO:0005524">
    <property type="term" value="F:ATP binding"/>
    <property type="evidence" value="ECO:0007669"/>
    <property type="project" value="UniProtKB-KW"/>
</dbReference>
<evidence type="ECO:0000313" key="5">
    <source>
        <dbReference type="Proteomes" id="UP000183995"/>
    </source>
</evidence>
<dbReference type="InterPro" id="IPR002586">
    <property type="entry name" value="CobQ/CobB/MinD/ParA_Nub-bd_dom"/>
</dbReference>
<dbReference type="AlphaFoldDB" id="A0A1M5Z264"/>
<dbReference type="PANTHER" id="PTHR43384">
    <property type="entry name" value="SEPTUM SITE-DETERMINING PROTEIN MIND HOMOLOG, CHLOROPLASTIC-RELATED"/>
    <property type="match status" value="1"/>
</dbReference>
<evidence type="ECO:0000259" key="3">
    <source>
        <dbReference type="Pfam" id="PF01656"/>
    </source>
</evidence>
<dbReference type="GO" id="GO:0016887">
    <property type="term" value="F:ATP hydrolysis activity"/>
    <property type="evidence" value="ECO:0007669"/>
    <property type="project" value="TreeGrafter"/>
</dbReference>
<dbReference type="Proteomes" id="UP000183995">
    <property type="component" value="Unassembled WGS sequence"/>
</dbReference>
<reference evidence="4 5" key="1">
    <citation type="submission" date="2016-11" db="EMBL/GenBank/DDBJ databases">
        <authorList>
            <person name="Jaros S."/>
            <person name="Januszkiewicz K."/>
            <person name="Wedrychowicz H."/>
        </authorList>
    </citation>
    <scope>NUCLEOTIDE SEQUENCE [LARGE SCALE GENOMIC DNA]</scope>
    <source>
        <strain evidence="4 5">DSM 10068</strain>
    </source>
</reference>
<dbReference type="CDD" id="cd02034">
    <property type="entry name" value="CooC1"/>
    <property type="match status" value="1"/>
</dbReference>
<proteinExistence type="predicted"/>
<dbReference type="Pfam" id="PF01656">
    <property type="entry name" value="CbiA"/>
    <property type="match status" value="1"/>
</dbReference>